<evidence type="ECO:0000256" key="4">
    <source>
        <dbReference type="ARBA" id="ARBA00023033"/>
    </source>
</evidence>
<gene>
    <name evidence="6" type="ORF">O9H85_19100</name>
</gene>
<dbReference type="PANTHER" id="PTHR47178">
    <property type="entry name" value="MONOOXYGENASE, FAD-BINDING"/>
    <property type="match status" value="1"/>
</dbReference>
<dbReference type="Pfam" id="PF01494">
    <property type="entry name" value="FAD_binding_3"/>
    <property type="match status" value="1"/>
</dbReference>
<accession>A0ABT4QCE1</accession>
<feature type="domain" description="FAD-binding" evidence="5">
    <location>
        <begin position="7"/>
        <end position="369"/>
    </location>
</feature>
<dbReference type="RefSeq" id="WP_269883014.1">
    <property type="nucleotide sequence ID" value="NZ_JAQAGZ010000012.1"/>
</dbReference>
<organism evidence="6 7">
    <name type="scientific">Paenibacillus gyeongsangnamensis</name>
    <dbReference type="NCBI Taxonomy" id="3388067"/>
    <lineage>
        <taxon>Bacteria</taxon>
        <taxon>Bacillati</taxon>
        <taxon>Bacillota</taxon>
        <taxon>Bacilli</taxon>
        <taxon>Bacillales</taxon>
        <taxon>Paenibacillaceae</taxon>
        <taxon>Paenibacillus</taxon>
    </lineage>
</organism>
<evidence type="ECO:0000256" key="1">
    <source>
        <dbReference type="ARBA" id="ARBA00022630"/>
    </source>
</evidence>
<dbReference type="SUPFAM" id="SSF51905">
    <property type="entry name" value="FAD/NAD(P)-binding domain"/>
    <property type="match status" value="1"/>
</dbReference>
<dbReference type="Proteomes" id="UP001527882">
    <property type="component" value="Unassembled WGS sequence"/>
</dbReference>
<evidence type="ECO:0000313" key="7">
    <source>
        <dbReference type="Proteomes" id="UP001527882"/>
    </source>
</evidence>
<keyword evidence="3" id="KW-0560">Oxidoreductase</keyword>
<dbReference type="EMBL" id="JAQAGZ010000012">
    <property type="protein sequence ID" value="MCZ8514490.1"/>
    <property type="molecule type" value="Genomic_DNA"/>
</dbReference>
<dbReference type="PRINTS" id="PR00420">
    <property type="entry name" value="RNGMNOXGNASE"/>
</dbReference>
<dbReference type="InterPro" id="IPR036188">
    <property type="entry name" value="FAD/NAD-bd_sf"/>
</dbReference>
<sequence length="451" mass="50094">MSKVPLKVIIIGAGTGGLCLAHGLKRAGLAVGVYERDRTRTGGLQGYRVGISPDGSRALKKCLPPELFDIFVATCARAPRYFNMLTERQTEVLSLELSPDKDSVNSEKSVSRMTLRQVLLTGLEDIVRFDKKFVRYEQRPDGKVTAFFEDGTSADGDLLIGADGTNSPVRRQLLPHAKLEDTGIVSIGGKLPVNERTKALLPHKVFHGVTMVMAPKAYGLILHAMEFKWDRNGIKHGIGGNDAELLSRWPGLLYDNTRDYIMWGFWASRRSFPANPMDIKDGERLKRMVLDMTPGWHPDLRQLFAESDPSSLFTINIRTSVPVETWETTNVTLLGDTIHTMTPGKGVGANTALRDAALLCAKLLEVHDGGKPLKQAVHEYEAKMIKYGFEAVLEFRKQMDDNTVMHKPVIGRAALAVMRTGMRIVNAVPAIKRKMAANLEHSRGMDRYDEL</sequence>
<reference evidence="6 7" key="1">
    <citation type="submission" date="2022-12" db="EMBL/GenBank/DDBJ databases">
        <title>Draft genome sequence of Paenibacillus sp. dW9.</title>
        <authorList>
            <person name="Choi E.-W."/>
            <person name="Kim D.-U."/>
        </authorList>
    </citation>
    <scope>NUCLEOTIDE SEQUENCE [LARGE SCALE GENOMIC DNA]</scope>
    <source>
        <strain evidence="7">dW9</strain>
    </source>
</reference>
<evidence type="ECO:0000256" key="3">
    <source>
        <dbReference type="ARBA" id="ARBA00023002"/>
    </source>
</evidence>
<evidence type="ECO:0000256" key="2">
    <source>
        <dbReference type="ARBA" id="ARBA00022827"/>
    </source>
</evidence>
<dbReference type="InterPro" id="IPR002938">
    <property type="entry name" value="FAD-bd"/>
</dbReference>
<protein>
    <submittedName>
        <fullName evidence="6">NAD(P)/FAD-dependent oxidoreductase</fullName>
    </submittedName>
</protein>
<evidence type="ECO:0000259" key="5">
    <source>
        <dbReference type="Pfam" id="PF01494"/>
    </source>
</evidence>
<proteinExistence type="predicted"/>
<comment type="caution">
    <text evidence="6">The sequence shown here is derived from an EMBL/GenBank/DDBJ whole genome shotgun (WGS) entry which is preliminary data.</text>
</comment>
<keyword evidence="2" id="KW-0274">FAD</keyword>
<keyword evidence="1" id="KW-0285">Flavoprotein</keyword>
<dbReference type="Gene3D" id="3.50.50.60">
    <property type="entry name" value="FAD/NAD(P)-binding domain"/>
    <property type="match status" value="1"/>
</dbReference>
<keyword evidence="7" id="KW-1185">Reference proteome</keyword>
<dbReference type="PANTHER" id="PTHR47178:SF6">
    <property type="entry name" value="FAD-BINDING DOMAIN-CONTAINING PROTEIN"/>
    <property type="match status" value="1"/>
</dbReference>
<name>A0ABT4QCE1_9BACL</name>
<evidence type="ECO:0000313" key="6">
    <source>
        <dbReference type="EMBL" id="MCZ8514490.1"/>
    </source>
</evidence>
<keyword evidence="4" id="KW-0503">Monooxygenase</keyword>